<dbReference type="Gene3D" id="2.40.160.90">
    <property type="match status" value="1"/>
</dbReference>
<evidence type="ECO:0000313" key="3">
    <source>
        <dbReference type="Proteomes" id="UP000031643"/>
    </source>
</evidence>
<dbReference type="InterPro" id="IPR006860">
    <property type="entry name" value="FecR"/>
</dbReference>
<gene>
    <name evidence="2" type="ORF">GL4_2190</name>
</gene>
<accession>A0A0A8K3V7</accession>
<dbReference type="STRING" id="1384459.GL4_2190"/>
<evidence type="ECO:0000259" key="1">
    <source>
        <dbReference type="Pfam" id="PF04773"/>
    </source>
</evidence>
<dbReference type="InterPro" id="IPR011250">
    <property type="entry name" value="OMP/PagP_B-barrel"/>
</dbReference>
<evidence type="ECO:0000313" key="2">
    <source>
        <dbReference type="EMBL" id="BAQ17633.1"/>
    </source>
</evidence>
<dbReference type="SUPFAM" id="SSF56925">
    <property type="entry name" value="OMPA-like"/>
    <property type="match status" value="1"/>
</dbReference>
<sequence>MAVAGASSGALANKVGVAAAVNPDAFSGGKEIRIGKSIFYNERISTDANGVVQVLLVDGSTFTVGKNSNVVIDRFVYDPNKKTGEIVTSFSKGSMRFIGGKISKNPGGVTVNTPDGSLAIRGGMAQGAITSRGTIFSFLFGNEMVFKSKSGKVYTVYQPGYTLDLSSGVPTIRPTTAADIQTVLASLSNSNTNTDGVTTDNQPPPQNFVILPQDFQQLIIDATGTRIDDEILQQILALQNLPQVQIEDLEETSIEFTIGGYGSGIVNDDYYGDYAIGASSYSTDFDYNENSDVITLTLRDVEGSPQPYEIDRGTFKFSPVSKNNWSLSGLQLIDHGGNPLQVINKSGFAERQTQALCANCNFIEWGTFGANYSYYDQFEYQQDEEIQYGWWVGGAVTAFKDLPTTGTASYAGTARGTIVSDTYDVPQVEGRGDLGMTWNFAKRTGQLSISNFVPVNNGVYNMPALNVNGTMTMPGNVNRFSGSINGMAGQVSVAGGANGSFVTDLTRPAAGAIGNWGVRPQGLQNPNAYVATGIFGAAAKR</sequence>
<proteinExistence type="predicted"/>
<feature type="domain" description="FecR protein" evidence="1">
    <location>
        <begin position="43"/>
        <end position="125"/>
    </location>
</feature>
<dbReference type="AlphaFoldDB" id="A0A0A8K3V7"/>
<organism evidence="2 3">
    <name type="scientific">Methyloceanibacter caenitepidi</name>
    <dbReference type="NCBI Taxonomy" id="1384459"/>
    <lineage>
        <taxon>Bacteria</taxon>
        <taxon>Pseudomonadati</taxon>
        <taxon>Pseudomonadota</taxon>
        <taxon>Alphaproteobacteria</taxon>
        <taxon>Hyphomicrobiales</taxon>
        <taxon>Hyphomicrobiaceae</taxon>
        <taxon>Methyloceanibacter</taxon>
    </lineage>
</organism>
<dbReference type="Pfam" id="PF04773">
    <property type="entry name" value="FecR"/>
    <property type="match status" value="1"/>
</dbReference>
<dbReference type="EMBL" id="AP014648">
    <property type="protein sequence ID" value="BAQ17633.1"/>
    <property type="molecule type" value="Genomic_DNA"/>
</dbReference>
<protein>
    <recommendedName>
        <fullName evidence="1">FecR protein domain-containing protein</fullName>
    </recommendedName>
</protein>
<name>A0A0A8K3V7_9HYPH</name>
<reference evidence="2 3" key="1">
    <citation type="submission" date="2014-09" db="EMBL/GenBank/DDBJ databases">
        <title>Genome sequencing of Methyloceanibacter caenitepidi Gela4.</title>
        <authorList>
            <person name="Takeuchi M."/>
            <person name="Susumu S."/>
            <person name="Kamagata Y."/>
            <person name="Oshima K."/>
            <person name="Hattori M."/>
            <person name="Iwasaki W."/>
        </authorList>
    </citation>
    <scope>NUCLEOTIDE SEQUENCE [LARGE SCALE GENOMIC DNA]</scope>
    <source>
        <strain evidence="2 3">Gela4</strain>
    </source>
</reference>
<dbReference type="Proteomes" id="UP000031643">
    <property type="component" value="Chromosome"/>
</dbReference>
<keyword evidence="3" id="KW-1185">Reference proteome</keyword>
<dbReference type="KEGG" id="mcg:GL4_2190"/>
<dbReference type="HOGENOM" id="CLU_481344_0_0_5"/>